<feature type="region of interest" description="Disordered" evidence="5">
    <location>
        <begin position="77"/>
        <end position="114"/>
    </location>
</feature>
<keyword evidence="3" id="KW-0862">Zinc</keyword>
<reference evidence="7" key="1">
    <citation type="journal article" date="2016" name="Sci. Rep.">
        <title>Molecular characterization of firefly nuptial gifts: a multi-omics approach sheds light on postcopulatory sexual selection.</title>
        <authorList>
            <person name="Al-Wathiqui N."/>
            <person name="Fallon T.R."/>
            <person name="South A."/>
            <person name="Weng J.K."/>
            <person name="Lewis S.M."/>
        </authorList>
    </citation>
    <scope>NUCLEOTIDE SEQUENCE</scope>
</reference>
<evidence type="ECO:0000313" key="9">
    <source>
        <dbReference type="Proteomes" id="UP000327044"/>
    </source>
</evidence>
<feature type="compositionally biased region" description="Acidic residues" evidence="5">
    <location>
        <begin position="139"/>
        <end position="156"/>
    </location>
</feature>
<dbReference type="GO" id="GO:0006301">
    <property type="term" value="P:DNA damage tolerance"/>
    <property type="evidence" value="ECO:0007669"/>
    <property type="project" value="InterPro"/>
</dbReference>
<dbReference type="AlphaFoldDB" id="A0A1Y1LXB4"/>
<dbReference type="EMBL" id="VVIM01000009">
    <property type="protein sequence ID" value="KAB0794010.1"/>
    <property type="molecule type" value="Genomic_DNA"/>
</dbReference>
<dbReference type="InterPro" id="IPR001841">
    <property type="entry name" value="Znf_RING"/>
</dbReference>
<evidence type="ECO:0000256" key="2">
    <source>
        <dbReference type="ARBA" id="ARBA00022771"/>
    </source>
</evidence>
<keyword evidence="2 4" id="KW-0863">Zinc-finger</keyword>
<dbReference type="Gene3D" id="3.30.40.10">
    <property type="entry name" value="Zinc/RING finger domain, C3HC4 (zinc finger)"/>
    <property type="match status" value="1"/>
</dbReference>
<evidence type="ECO:0000256" key="4">
    <source>
        <dbReference type="PROSITE-ProRule" id="PRU00175"/>
    </source>
</evidence>
<protein>
    <recommendedName>
        <fullName evidence="6">RING-type domain-containing protein</fullName>
    </recommendedName>
</protein>
<dbReference type="PROSITE" id="PS00518">
    <property type="entry name" value="ZF_RING_1"/>
    <property type="match status" value="1"/>
</dbReference>
<reference evidence="8" key="3">
    <citation type="submission" date="2019-08" db="EMBL/GenBank/DDBJ databases">
        <authorList>
            <consortium name="Photinus pyralis genome working group"/>
            <person name="Fallon T.R."/>
            <person name="Sander Lower S.E."/>
            <person name="Weng J.-K."/>
        </authorList>
    </citation>
    <scope>NUCLEOTIDE SEQUENCE</scope>
    <source>
        <strain evidence="8">1611_PpyrPB1</strain>
        <tissue evidence="8">Whole body</tissue>
    </source>
</reference>
<dbReference type="GO" id="GO:0061630">
    <property type="term" value="F:ubiquitin protein ligase activity"/>
    <property type="evidence" value="ECO:0007669"/>
    <property type="project" value="InterPro"/>
</dbReference>
<dbReference type="GO" id="GO:0003697">
    <property type="term" value="F:single-stranded DNA binding"/>
    <property type="evidence" value="ECO:0007669"/>
    <property type="project" value="InterPro"/>
</dbReference>
<feature type="domain" description="RING-type" evidence="6">
    <location>
        <begin position="16"/>
        <end position="54"/>
    </location>
</feature>
<dbReference type="EMBL" id="GEZM01050195">
    <property type="protein sequence ID" value="JAV75677.1"/>
    <property type="molecule type" value="Transcribed_RNA"/>
</dbReference>
<proteinExistence type="predicted"/>
<evidence type="ECO:0000256" key="3">
    <source>
        <dbReference type="ARBA" id="ARBA00022833"/>
    </source>
</evidence>
<dbReference type="InterPro" id="IPR039577">
    <property type="entry name" value="Rad18"/>
</dbReference>
<keyword evidence="9" id="KW-1185">Reference proteome</keyword>
<dbReference type="InterPro" id="IPR013083">
    <property type="entry name" value="Znf_RING/FYVE/PHD"/>
</dbReference>
<reference evidence="8 9" key="2">
    <citation type="journal article" date="2018" name="Elife">
        <title>Firefly genomes illuminate parallel origins of bioluminescence in beetles.</title>
        <authorList>
            <person name="Fallon T.R."/>
            <person name="Lower S.E."/>
            <person name="Chang C.H."/>
            <person name="Bessho-Uehara M."/>
            <person name="Martin G.J."/>
            <person name="Bewick A.J."/>
            <person name="Behringer M."/>
            <person name="Debat H.J."/>
            <person name="Wong I."/>
            <person name="Day J.C."/>
            <person name="Suvorov A."/>
            <person name="Silva C.J."/>
            <person name="Stanger-Hall K.F."/>
            <person name="Hall D.W."/>
            <person name="Schmitz R.J."/>
            <person name="Nelson D.R."/>
            <person name="Lewis S.M."/>
            <person name="Shigenobu S."/>
            <person name="Bybee S.M."/>
            <person name="Larracuente A.M."/>
            <person name="Oba Y."/>
            <person name="Weng J.K."/>
        </authorList>
    </citation>
    <scope>NUCLEOTIDE SEQUENCE [LARGE SCALE GENOMIC DNA]</scope>
    <source>
        <strain evidence="8">1611_PpyrPB1</strain>
        <tissue evidence="8">Whole body</tissue>
    </source>
</reference>
<sequence>MNPAEQLEQVQNELLCSICYNYFLRAYTLSCSHSFCLNCINVWRANHRDCPICRSPIYSMAPSRALDNMVATFNGDQYRGDISDPAPIEIEDDDNETEEVVYDDSSHASSSSFDIADSDNEIVSDAGSQDDAVSFDLQSLDEETDPDLEYDSETDENQASPDDSHLADLDETFSSLPVHESDFFESDDDSLYDYAYPSSLHPNVGMKFLEQW</sequence>
<dbReference type="PANTHER" id="PTHR14134">
    <property type="entry name" value="E3 UBIQUITIN-PROTEIN LIGASE RAD18"/>
    <property type="match status" value="1"/>
</dbReference>
<evidence type="ECO:0000313" key="8">
    <source>
        <dbReference type="EMBL" id="KAB0794010.1"/>
    </source>
</evidence>
<dbReference type="GO" id="GO:0008270">
    <property type="term" value="F:zinc ion binding"/>
    <property type="evidence" value="ECO:0007669"/>
    <property type="project" value="UniProtKB-KW"/>
</dbReference>
<accession>A0A1Y1LXB4</accession>
<evidence type="ECO:0000256" key="5">
    <source>
        <dbReference type="SAM" id="MobiDB-lite"/>
    </source>
</evidence>
<organism evidence="7">
    <name type="scientific">Photinus pyralis</name>
    <name type="common">Common eastern firefly</name>
    <name type="synonym">Lampyris pyralis</name>
    <dbReference type="NCBI Taxonomy" id="7054"/>
    <lineage>
        <taxon>Eukaryota</taxon>
        <taxon>Metazoa</taxon>
        <taxon>Ecdysozoa</taxon>
        <taxon>Arthropoda</taxon>
        <taxon>Hexapoda</taxon>
        <taxon>Insecta</taxon>
        <taxon>Pterygota</taxon>
        <taxon>Neoptera</taxon>
        <taxon>Endopterygota</taxon>
        <taxon>Coleoptera</taxon>
        <taxon>Polyphaga</taxon>
        <taxon>Elateriformia</taxon>
        <taxon>Elateroidea</taxon>
        <taxon>Lampyridae</taxon>
        <taxon>Lampyrinae</taxon>
        <taxon>Photinus</taxon>
    </lineage>
</organism>
<dbReference type="SMART" id="SM00184">
    <property type="entry name" value="RING"/>
    <property type="match status" value="1"/>
</dbReference>
<dbReference type="GO" id="GO:0006513">
    <property type="term" value="P:protein monoubiquitination"/>
    <property type="evidence" value="ECO:0007669"/>
    <property type="project" value="InterPro"/>
</dbReference>
<evidence type="ECO:0000259" key="6">
    <source>
        <dbReference type="PROSITE" id="PS50089"/>
    </source>
</evidence>
<feature type="region of interest" description="Disordered" evidence="5">
    <location>
        <begin position="137"/>
        <end position="172"/>
    </location>
</feature>
<feature type="compositionally biased region" description="Acidic residues" evidence="5">
    <location>
        <begin position="89"/>
        <end position="102"/>
    </location>
</feature>
<evidence type="ECO:0000313" key="7">
    <source>
        <dbReference type="EMBL" id="JAV75677.1"/>
    </source>
</evidence>
<dbReference type="Proteomes" id="UP000327044">
    <property type="component" value="Unassembled WGS sequence"/>
</dbReference>
<keyword evidence="1" id="KW-0479">Metal-binding</keyword>
<dbReference type="InterPro" id="IPR017907">
    <property type="entry name" value="Znf_RING_CS"/>
</dbReference>
<dbReference type="OrthoDB" id="5330228at2759"/>
<gene>
    <name evidence="8" type="ORF">PPYR_13630</name>
</gene>
<evidence type="ECO:0000256" key="1">
    <source>
        <dbReference type="ARBA" id="ARBA00022723"/>
    </source>
</evidence>
<dbReference type="Pfam" id="PF13920">
    <property type="entry name" value="zf-C3HC4_3"/>
    <property type="match status" value="1"/>
</dbReference>
<dbReference type="PROSITE" id="PS50089">
    <property type="entry name" value="ZF_RING_2"/>
    <property type="match status" value="1"/>
</dbReference>
<dbReference type="SUPFAM" id="SSF57850">
    <property type="entry name" value="RING/U-box"/>
    <property type="match status" value="1"/>
</dbReference>
<name>A0A1Y1LXB4_PHOPY</name>
<dbReference type="InParanoid" id="A0A1Y1LXB4"/>